<reference evidence="3 4" key="1">
    <citation type="submission" date="2019-02" db="EMBL/GenBank/DDBJ databases">
        <title>Deep-cultivation of Planctomycetes and their phenomic and genomic characterization uncovers novel biology.</title>
        <authorList>
            <person name="Wiegand S."/>
            <person name="Jogler M."/>
            <person name="Boedeker C."/>
            <person name="Pinto D."/>
            <person name="Vollmers J."/>
            <person name="Rivas-Marin E."/>
            <person name="Kohn T."/>
            <person name="Peeters S.H."/>
            <person name="Heuer A."/>
            <person name="Rast P."/>
            <person name="Oberbeckmann S."/>
            <person name="Bunk B."/>
            <person name="Jeske O."/>
            <person name="Meyerdierks A."/>
            <person name="Storesund J.E."/>
            <person name="Kallscheuer N."/>
            <person name="Luecker S."/>
            <person name="Lage O.M."/>
            <person name="Pohl T."/>
            <person name="Merkel B.J."/>
            <person name="Hornburger P."/>
            <person name="Mueller R.-W."/>
            <person name="Bruemmer F."/>
            <person name="Labrenz M."/>
            <person name="Spormann A.M."/>
            <person name="Op den Camp H."/>
            <person name="Overmann J."/>
            <person name="Amann R."/>
            <person name="Jetten M.S.M."/>
            <person name="Mascher T."/>
            <person name="Medema M.H."/>
            <person name="Devos D.P."/>
            <person name="Kaster A.-K."/>
            <person name="Ovreas L."/>
            <person name="Rohde M."/>
            <person name="Galperin M.Y."/>
            <person name="Jogler C."/>
        </authorList>
    </citation>
    <scope>NUCLEOTIDE SEQUENCE [LARGE SCALE GENOMIC DNA]</scope>
    <source>
        <strain evidence="3 4">ElP</strain>
    </source>
</reference>
<feature type="transmembrane region" description="Helical" evidence="2">
    <location>
        <begin position="140"/>
        <end position="157"/>
    </location>
</feature>
<evidence type="ECO:0000256" key="2">
    <source>
        <dbReference type="SAM" id="Phobius"/>
    </source>
</evidence>
<dbReference type="EMBL" id="CP036426">
    <property type="protein sequence ID" value="QDV38841.1"/>
    <property type="molecule type" value="Genomic_DNA"/>
</dbReference>
<dbReference type="Proteomes" id="UP000317835">
    <property type="component" value="Chromosome"/>
</dbReference>
<keyword evidence="2" id="KW-1133">Transmembrane helix</keyword>
<feature type="transmembrane region" description="Helical" evidence="2">
    <location>
        <begin position="169"/>
        <end position="192"/>
    </location>
</feature>
<name>A0A518HDA5_9BACT</name>
<feature type="transmembrane region" description="Helical" evidence="2">
    <location>
        <begin position="263"/>
        <end position="280"/>
    </location>
</feature>
<feature type="transmembrane region" description="Helical" evidence="2">
    <location>
        <begin position="117"/>
        <end position="134"/>
    </location>
</feature>
<keyword evidence="4" id="KW-1185">Reference proteome</keyword>
<keyword evidence="2" id="KW-0472">Membrane</keyword>
<protein>
    <submittedName>
        <fullName evidence="3">Uncharacterized protein</fullName>
    </submittedName>
</protein>
<feature type="transmembrane region" description="Helical" evidence="2">
    <location>
        <begin position="212"/>
        <end position="230"/>
    </location>
</feature>
<dbReference type="AlphaFoldDB" id="A0A518HDA5"/>
<feature type="transmembrane region" description="Helical" evidence="2">
    <location>
        <begin position="92"/>
        <end position="110"/>
    </location>
</feature>
<dbReference type="OrthoDB" id="265333at2"/>
<accession>A0A518HDA5</accession>
<evidence type="ECO:0000313" key="4">
    <source>
        <dbReference type="Proteomes" id="UP000317835"/>
    </source>
</evidence>
<proteinExistence type="predicted"/>
<gene>
    <name evidence="3" type="ORF">ElP_67990</name>
</gene>
<sequence length="539" mass="57553">MSESRATKSESRATAIGLAAFSVAYFAYAATVASIRPFWYDEIITYTVGLQPGAAAVWDLLGRGPDASAPLHPMIILGLYGLLPRTELVTRLPAIAGIWVMMLCMFAYVARGCGTRAAWVALLFPMSTLALVYVAEGRPYGLLLGVSALALVCWQAIGRASTPAGRGLARLGLAASLAASVASHYFAVLVFIPIGLGELARGRERRRVDRGTWAATLLGLAPLLACLPLIRHARSFSTEDFWAAGASLADVPEYYRELLGPSLLPVLIALGLSPIAARWVRLGRWPAGPTPGEGPPPGEIAAAMGFAALPVFGIGLVQLGTEHAAFTVRYALPAVIGAGILASYVVAAIGKPAGLDRLLALLLAASFASRATADMADGPRGRGLEYVAGRVAAAGEPVVYCDFHRFSQLTFYGDDPFRSRVVSLLGYHPEAATGDRIERLFRPLYPPDRTPWMEEYEDFIAARRRFLVHPDRSDALLGRLLDDGAAVECIRVGEKPFYRVTLPGPGDPGRAAPAPSSRPVRGVRIRHPGPPETRGGPRR</sequence>
<feature type="transmembrane region" description="Helical" evidence="2">
    <location>
        <begin position="331"/>
        <end position="349"/>
    </location>
</feature>
<feature type="transmembrane region" description="Helical" evidence="2">
    <location>
        <begin position="300"/>
        <end position="319"/>
    </location>
</feature>
<organism evidence="3 4">
    <name type="scientific">Tautonia plasticadhaerens</name>
    <dbReference type="NCBI Taxonomy" id="2527974"/>
    <lineage>
        <taxon>Bacteria</taxon>
        <taxon>Pseudomonadati</taxon>
        <taxon>Planctomycetota</taxon>
        <taxon>Planctomycetia</taxon>
        <taxon>Isosphaerales</taxon>
        <taxon>Isosphaeraceae</taxon>
        <taxon>Tautonia</taxon>
    </lineage>
</organism>
<feature type="compositionally biased region" description="Low complexity" evidence="1">
    <location>
        <begin position="508"/>
        <end position="520"/>
    </location>
</feature>
<evidence type="ECO:0000313" key="3">
    <source>
        <dbReference type="EMBL" id="QDV38841.1"/>
    </source>
</evidence>
<dbReference type="RefSeq" id="WP_145277654.1">
    <property type="nucleotide sequence ID" value="NZ_CP036426.1"/>
</dbReference>
<keyword evidence="2" id="KW-0812">Transmembrane</keyword>
<evidence type="ECO:0000256" key="1">
    <source>
        <dbReference type="SAM" id="MobiDB-lite"/>
    </source>
</evidence>
<dbReference type="KEGG" id="tpla:ElP_67990"/>
<feature type="region of interest" description="Disordered" evidence="1">
    <location>
        <begin position="501"/>
        <end position="539"/>
    </location>
</feature>